<dbReference type="InterPro" id="IPR010982">
    <property type="entry name" value="Lambda_DNA-bd_dom_sf"/>
</dbReference>
<keyword evidence="3" id="KW-1185">Reference proteome</keyword>
<reference evidence="2 3" key="1">
    <citation type="journal article" date="2015" name="Int. J. Syst. Evol. Microbiol.">
        <title>Novibacillus thermophilus gen. nov., sp. nov., a Gram-staining-negative and moderately thermophilic member of the family Thermoactinomycetaceae.</title>
        <authorList>
            <person name="Yang G."/>
            <person name="Chen J."/>
            <person name="Zhou S."/>
        </authorList>
    </citation>
    <scope>NUCLEOTIDE SEQUENCE [LARGE SCALE GENOMIC DNA]</scope>
    <source>
        <strain evidence="2 3">SG-1</strain>
    </source>
</reference>
<dbReference type="OrthoDB" id="2662407at2"/>
<dbReference type="SMART" id="SM00530">
    <property type="entry name" value="HTH_XRE"/>
    <property type="match status" value="1"/>
</dbReference>
<dbReference type="PROSITE" id="PS50943">
    <property type="entry name" value="HTH_CROC1"/>
    <property type="match status" value="1"/>
</dbReference>
<dbReference type="KEGG" id="ntr:B0W44_07370"/>
<dbReference type="InterPro" id="IPR001387">
    <property type="entry name" value="Cro/C1-type_HTH"/>
</dbReference>
<protein>
    <submittedName>
        <fullName evidence="2">Transcriptional regulator</fullName>
    </submittedName>
</protein>
<evidence type="ECO:0000259" key="1">
    <source>
        <dbReference type="PROSITE" id="PS50943"/>
    </source>
</evidence>
<accession>A0A1U9K6D8</accession>
<dbReference type="AlphaFoldDB" id="A0A1U9K6D8"/>
<dbReference type="CDD" id="cd00093">
    <property type="entry name" value="HTH_XRE"/>
    <property type="match status" value="1"/>
</dbReference>
<dbReference type="Proteomes" id="UP000188603">
    <property type="component" value="Chromosome"/>
</dbReference>
<dbReference type="Pfam" id="PF01381">
    <property type="entry name" value="HTH_3"/>
    <property type="match status" value="1"/>
</dbReference>
<dbReference type="EMBL" id="CP019699">
    <property type="protein sequence ID" value="AQS55627.1"/>
    <property type="molecule type" value="Genomic_DNA"/>
</dbReference>
<dbReference type="RefSeq" id="WP_077719496.1">
    <property type="nucleotide sequence ID" value="NZ_CP019699.1"/>
</dbReference>
<dbReference type="Gene3D" id="1.10.260.40">
    <property type="entry name" value="lambda repressor-like DNA-binding domains"/>
    <property type="match status" value="1"/>
</dbReference>
<organism evidence="2 3">
    <name type="scientific">Novibacillus thermophilus</name>
    <dbReference type="NCBI Taxonomy" id="1471761"/>
    <lineage>
        <taxon>Bacteria</taxon>
        <taxon>Bacillati</taxon>
        <taxon>Bacillota</taxon>
        <taxon>Bacilli</taxon>
        <taxon>Bacillales</taxon>
        <taxon>Thermoactinomycetaceae</taxon>
        <taxon>Novibacillus</taxon>
    </lineage>
</organism>
<sequence>MINLVFVKNKRQKLGITLQEMAFELGFKNASTYRKYENGDYSFKANHLPILAKKLNCQINDFFK</sequence>
<proteinExistence type="predicted"/>
<feature type="domain" description="HTH cro/C1-type" evidence="1">
    <location>
        <begin position="7"/>
        <end position="62"/>
    </location>
</feature>
<dbReference type="SUPFAM" id="SSF47413">
    <property type="entry name" value="lambda repressor-like DNA-binding domains"/>
    <property type="match status" value="1"/>
</dbReference>
<evidence type="ECO:0000313" key="3">
    <source>
        <dbReference type="Proteomes" id="UP000188603"/>
    </source>
</evidence>
<gene>
    <name evidence="2" type="ORF">B0W44_07370</name>
</gene>
<dbReference type="GO" id="GO:0003677">
    <property type="term" value="F:DNA binding"/>
    <property type="evidence" value="ECO:0007669"/>
    <property type="project" value="InterPro"/>
</dbReference>
<evidence type="ECO:0000313" key="2">
    <source>
        <dbReference type="EMBL" id="AQS55627.1"/>
    </source>
</evidence>
<name>A0A1U9K6D8_9BACL</name>